<feature type="domain" description="Topo IA-type catalytic" evidence="10">
    <location>
        <begin position="32"/>
        <end position="464"/>
    </location>
</feature>
<dbReference type="FunFam" id="1.10.290.10:FF:000001">
    <property type="entry name" value="DNA topoisomerase"/>
    <property type="match status" value="1"/>
</dbReference>
<feature type="compositionally biased region" description="Gly residues" evidence="9">
    <location>
        <begin position="700"/>
        <end position="712"/>
    </location>
</feature>
<dbReference type="GO" id="GO:0006265">
    <property type="term" value="P:DNA topological change"/>
    <property type="evidence" value="ECO:0007669"/>
    <property type="project" value="InterPro"/>
</dbReference>
<dbReference type="EMBL" id="OB662140">
    <property type="protein sequence ID" value="CAD7229559.1"/>
    <property type="molecule type" value="Genomic_DNA"/>
</dbReference>
<dbReference type="InterPro" id="IPR003602">
    <property type="entry name" value="Topo_IA_DNA-bd_dom"/>
</dbReference>
<dbReference type="PANTHER" id="PTHR11390">
    <property type="entry name" value="PROKARYOTIC DNA TOPOISOMERASE"/>
    <property type="match status" value="1"/>
</dbReference>
<evidence type="ECO:0000256" key="7">
    <source>
        <dbReference type="ARBA" id="ARBA00056363"/>
    </source>
</evidence>
<comment type="catalytic activity">
    <reaction evidence="1 8">
        <text>ATP-independent breakage of single-stranded DNA, followed by passage and rejoining.</text>
        <dbReference type="EC" id="5.6.2.1"/>
    </reaction>
</comment>
<comment type="function">
    <text evidence="7">Releases the supercoiling and torsional tension of DNA introduced during the DNA replication and transcription by transiently cleaving and rejoining one strand of the DNA duplex. Introduces a single-strand break via transesterification at a target site in duplex DNA. The scissile phosphodiester is attacked by the catalytic tyrosine of the enzyme, resulting in the formation of a DNA-(5'-phosphotyrosyl)-enzyme intermediate and the expulsion of a 3'-OH DNA strand. The free DNA strand than undergoes passage around the unbroken strand thus removing DNA supercoils. Finally, in the religation step, the DNA 3'-OH attacks the covalent intermediate to expel the active-site tyrosine and restore the DNA phosphodiester backbone. Weakly relaxes negative supercoils and displays a distinct preference for binding single-stranded DNA.</text>
</comment>
<dbReference type="GO" id="GO:0006281">
    <property type="term" value="P:DNA repair"/>
    <property type="evidence" value="ECO:0007669"/>
    <property type="project" value="TreeGrafter"/>
</dbReference>
<dbReference type="Gene3D" id="2.70.20.10">
    <property type="entry name" value="Topoisomerase I, domain 3"/>
    <property type="match status" value="1"/>
</dbReference>
<dbReference type="InterPro" id="IPR023405">
    <property type="entry name" value="Topo_IA_core_domain"/>
</dbReference>
<evidence type="ECO:0000256" key="4">
    <source>
        <dbReference type="ARBA" id="ARBA00023029"/>
    </source>
</evidence>
<dbReference type="GO" id="GO:0003917">
    <property type="term" value="F:DNA topoisomerase type I (single strand cut, ATP-independent) activity"/>
    <property type="evidence" value="ECO:0007669"/>
    <property type="project" value="UniProtKB-EC"/>
</dbReference>
<dbReference type="InterPro" id="IPR003601">
    <property type="entry name" value="Topo_IA_2"/>
</dbReference>
<evidence type="ECO:0000256" key="2">
    <source>
        <dbReference type="ARBA" id="ARBA00009446"/>
    </source>
</evidence>
<evidence type="ECO:0000256" key="9">
    <source>
        <dbReference type="SAM" id="MobiDB-lite"/>
    </source>
</evidence>
<dbReference type="GO" id="GO:0005634">
    <property type="term" value="C:nucleus"/>
    <property type="evidence" value="ECO:0007669"/>
    <property type="project" value="TreeGrafter"/>
</dbReference>
<keyword evidence="6 8" id="KW-0413">Isomerase</keyword>
<keyword evidence="4 8" id="KW-0799">Topoisomerase</keyword>
<evidence type="ECO:0000313" key="11">
    <source>
        <dbReference type="EMBL" id="CAD7229559.1"/>
    </source>
</evidence>
<dbReference type="PROSITE" id="PS00396">
    <property type="entry name" value="TOPO_IA_1"/>
    <property type="match status" value="1"/>
</dbReference>
<sequence>MEPRDQTVFRAHFSALTKRDIVQAFKDLGIPDYNQSRSVDARQELDLRIGCAFTRFQTKFFQGKYGQGNFSLISYGPCQTPTLGFCVERHDIIQTFKPEPYWVVQVSVKGQDQEESNGDPIPNVTLSWNRVRLFDRDIAVALMNQIKGIEEAKVISVTTKEKSKARPAALNTVELLRAASSGLGLSPHHAMQIAERLYTQGYISYPRTETTSYPDNFDLKGTLAQHVSHPDWGNHAKGLMAEGISRPKKGTDVGDHPPITPMRCATRSDFNDDSAWRLYDFICRYFIGTISPDCTFLSRVVDIAIGDERFTVSGKNLLKPGFTSVMTWLALSSEEQLPPYKKGEVLQVSDVSLVERETSPPDYLTEAELISLMEKHGIGTDASIPVHINNICERNYVEVRPPGRSLVPLTLGIVLVHGYQKIDPELVLPTMRSAVEAQLNLIAHGEANFDRVLQHTLSIFRLKFQYFVMNIEPMDNLFEVSFSTLADSGRPLSKCGKCRRFMKLVQARPIRLHCVHCDETYSLPQNGTIKVYKDLQCPLDDFTLLSFGLGKKGKTFVFCPYCYNYPPFEDMRRFTGCNACSHPTCPHGLAMNGVCACIECERGAMVLDSTAPPKWRLICNKCDVILQIFEGAHNVSVLEEECPDCNVCLVSVKYKEGKSKFEDESLEAKGCIFCSPLLSPLIEKHRALNQKIRPQTAPGGATGAATRGGPGGKRGRGKGKRPKPPKDKMAQLAAYFV</sequence>
<name>A0A7R8WDC8_9CRUS</name>
<accession>A0A7R8WDC8</accession>
<gene>
    <name evidence="11" type="ORF">CTOB1V02_LOCUS7428</name>
</gene>
<dbReference type="SUPFAM" id="SSF56712">
    <property type="entry name" value="Prokaryotic type I DNA topoisomerase"/>
    <property type="match status" value="1"/>
</dbReference>
<comment type="function">
    <text evidence="8">Introduces a single-strand break via transesterification at a target site in duplex DNA. Releases the supercoiling and torsional tension of DNA introduced during the DNA replication and transcription by transiently cleaving and rejoining one strand of the DNA duplex. The scissile phosphodiester is attacked by the catalytic tyrosine of the enzyme, resulting in the formation of a DNA-(5'-phosphotyrosyl)-enzyme intermediate and the expulsion of a 3'-OH DNA strand.</text>
</comment>
<evidence type="ECO:0000259" key="10">
    <source>
        <dbReference type="PROSITE" id="PS52039"/>
    </source>
</evidence>
<dbReference type="InterPro" id="IPR023406">
    <property type="entry name" value="Topo_IA_AS"/>
</dbReference>
<evidence type="ECO:0000256" key="6">
    <source>
        <dbReference type="ARBA" id="ARBA00023235"/>
    </source>
</evidence>
<organism evidence="11">
    <name type="scientific">Cyprideis torosa</name>
    <dbReference type="NCBI Taxonomy" id="163714"/>
    <lineage>
        <taxon>Eukaryota</taxon>
        <taxon>Metazoa</taxon>
        <taxon>Ecdysozoa</taxon>
        <taxon>Arthropoda</taxon>
        <taxon>Crustacea</taxon>
        <taxon>Oligostraca</taxon>
        <taxon>Ostracoda</taxon>
        <taxon>Podocopa</taxon>
        <taxon>Podocopida</taxon>
        <taxon>Cytherocopina</taxon>
        <taxon>Cytheroidea</taxon>
        <taxon>Cytherideidae</taxon>
        <taxon>Cyprideis</taxon>
    </lineage>
</organism>
<reference evidence="11" key="1">
    <citation type="submission" date="2020-11" db="EMBL/GenBank/DDBJ databases">
        <authorList>
            <person name="Tran Van P."/>
        </authorList>
    </citation>
    <scope>NUCLEOTIDE SEQUENCE</scope>
</reference>
<evidence type="ECO:0000256" key="5">
    <source>
        <dbReference type="ARBA" id="ARBA00023125"/>
    </source>
</evidence>
<keyword evidence="5 8" id="KW-0238">DNA-binding</keyword>
<comment type="similarity">
    <text evidence="2 8">Belongs to the type IA topoisomerase family.</text>
</comment>
<dbReference type="OrthoDB" id="430051at2759"/>
<dbReference type="GO" id="GO:0003677">
    <property type="term" value="F:DNA binding"/>
    <property type="evidence" value="ECO:0007669"/>
    <property type="project" value="UniProtKB-KW"/>
</dbReference>
<dbReference type="InterPro" id="IPR013825">
    <property type="entry name" value="Topo_IA_cen_sub2"/>
</dbReference>
<dbReference type="InterPro" id="IPR000380">
    <property type="entry name" value="Topo_IA"/>
</dbReference>
<dbReference type="InterPro" id="IPR056452">
    <property type="entry name" value="Zn_ribbon_TOP3B"/>
</dbReference>
<dbReference type="SMART" id="SM00436">
    <property type="entry name" value="TOP1Bc"/>
    <property type="match status" value="1"/>
</dbReference>
<protein>
    <recommendedName>
        <fullName evidence="3 8">DNA topoisomerase</fullName>
        <ecNumber evidence="3 8">5.6.2.1</ecNumber>
    </recommendedName>
</protein>
<dbReference type="InterPro" id="IPR013497">
    <property type="entry name" value="Topo_IA_cen"/>
</dbReference>
<dbReference type="CDD" id="cd00186">
    <property type="entry name" value="TOP1Ac"/>
    <property type="match status" value="1"/>
</dbReference>
<dbReference type="GO" id="GO:0006310">
    <property type="term" value="P:DNA recombination"/>
    <property type="evidence" value="ECO:0007669"/>
    <property type="project" value="TreeGrafter"/>
</dbReference>
<dbReference type="EC" id="5.6.2.1" evidence="3 8"/>
<dbReference type="PANTHER" id="PTHR11390:SF20">
    <property type="entry name" value="DNA TOPOISOMERASE 3-BETA-1"/>
    <property type="match status" value="1"/>
</dbReference>
<dbReference type="InterPro" id="IPR013824">
    <property type="entry name" value="Topo_IA_cen_sub1"/>
</dbReference>
<feature type="compositionally biased region" description="Basic residues" evidence="9">
    <location>
        <begin position="713"/>
        <end position="723"/>
    </location>
</feature>
<evidence type="ECO:0000256" key="3">
    <source>
        <dbReference type="ARBA" id="ARBA00012891"/>
    </source>
</evidence>
<dbReference type="PRINTS" id="PR00417">
    <property type="entry name" value="PRTPISMRASEI"/>
</dbReference>
<dbReference type="Pfam" id="PF23546">
    <property type="entry name" value="Zn_ribbon_TOP3B"/>
    <property type="match status" value="1"/>
</dbReference>
<dbReference type="Pfam" id="PF01131">
    <property type="entry name" value="Topoisom_bac"/>
    <property type="match status" value="1"/>
</dbReference>
<dbReference type="Gene3D" id="1.10.290.10">
    <property type="entry name" value="Topoisomerase I, domain 4"/>
    <property type="match status" value="1"/>
</dbReference>
<feature type="region of interest" description="Disordered" evidence="9">
    <location>
        <begin position="693"/>
        <end position="729"/>
    </location>
</feature>
<proteinExistence type="inferred from homology"/>
<dbReference type="SMART" id="SM00437">
    <property type="entry name" value="TOP1Ac"/>
    <property type="match status" value="1"/>
</dbReference>
<dbReference type="AlphaFoldDB" id="A0A7R8WDC8"/>
<dbReference type="InterPro" id="IPR013826">
    <property type="entry name" value="Topo_IA_cen_sub3"/>
</dbReference>
<dbReference type="PROSITE" id="PS52039">
    <property type="entry name" value="TOPO_IA_2"/>
    <property type="match status" value="1"/>
</dbReference>
<evidence type="ECO:0000256" key="8">
    <source>
        <dbReference type="RuleBase" id="RU362092"/>
    </source>
</evidence>
<evidence type="ECO:0000256" key="1">
    <source>
        <dbReference type="ARBA" id="ARBA00000213"/>
    </source>
</evidence>
<dbReference type="Gene3D" id="1.10.460.10">
    <property type="entry name" value="Topoisomerase I, domain 2"/>
    <property type="match status" value="1"/>
</dbReference>